<dbReference type="Proteomes" id="UP000185499">
    <property type="component" value="Chromosome"/>
</dbReference>
<dbReference type="KEGG" id="lah:LA20533_02285"/>
<reference evidence="1 2" key="1">
    <citation type="submission" date="2016-12" db="EMBL/GenBank/DDBJ databases">
        <title>The whole genome sequencing and assembly of Lactobacillus amylophilus DSM 20533T strain.</title>
        <authorList>
            <person name="Lee Y.-J."/>
            <person name="Yi H."/>
            <person name="Bahn Y.-S."/>
            <person name="Kim J.F."/>
            <person name="Lee D.-W."/>
        </authorList>
    </citation>
    <scope>NUCLEOTIDE SEQUENCE [LARGE SCALE GENOMIC DNA]</scope>
    <source>
        <strain evidence="1 2">DSM 20533</strain>
    </source>
</reference>
<name>A0A1L6XB33_9LACO</name>
<protein>
    <submittedName>
        <fullName evidence="1">Uncharacterized protein</fullName>
    </submittedName>
</protein>
<sequence>MCDIHRINQLYQQFKSRTQDLRIWRATRINIQHSLIYSTTEDTQPFEIALDQLPEQMQENWEKITQQVRYHYDAKKMKKFIQANLPDYQFKNVLLDEPYSKPYYWQKNGGRWVAVMPHGKKLFYIQNKYEEGGRKVKTPLGQRLVNMIFMIFFH</sequence>
<organism evidence="1 2">
    <name type="scientific">Amylolactobacillus amylophilus DSM 20533 = JCM 1125</name>
    <dbReference type="NCBI Taxonomy" id="1423721"/>
    <lineage>
        <taxon>Bacteria</taxon>
        <taxon>Bacillati</taxon>
        <taxon>Bacillota</taxon>
        <taxon>Bacilli</taxon>
        <taxon>Lactobacillales</taxon>
        <taxon>Lactobacillaceae</taxon>
        <taxon>Amylolactobacillus</taxon>
    </lineage>
</organism>
<dbReference type="AlphaFoldDB" id="A0A1L6XB33"/>
<gene>
    <name evidence="1" type="ORF">LA20533_02285</name>
</gene>
<proteinExistence type="predicted"/>
<keyword evidence="2" id="KW-1185">Reference proteome</keyword>
<evidence type="ECO:0000313" key="1">
    <source>
        <dbReference type="EMBL" id="APT18173.1"/>
    </source>
</evidence>
<accession>A0A1L6XB33</accession>
<evidence type="ECO:0000313" key="2">
    <source>
        <dbReference type="Proteomes" id="UP000185499"/>
    </source>
</evidence>
<dbReference type="EMBL" id="CP018888">
    <property type="protein sequence ID" value="APT18173.1"/>
    <property type="molecule type" value="Genomic_DNA"/>
</dbReference>